<dbReference type="Pfam" id="PF00701">
    <property type="entry name" value="DHDPS"/>
    <property type="match status" value="1"/>
</dbReference>
<dbReference type="eggNOG" id="COG0329">
    <property type="taxonomic scope" value="Bacteria"/>
</dbReference>
<evidence type="ECO:0000256" key="1">
    <source>
        <dbReference type="ARBA" id="ARBA00023239"/>
    </source>
</evidence>
<dbReference type="InterPro" id="IPR013785">
    <property type="entry name" value="Aldolase_TIM"/>
</dbReference>
<reference evidence="4 5" key="1">
    <citation type="submission" date="2006-02" db="EMBL/GenBank/DDBJ databases">
        <authorList>
            <person name="Amann R."/>
            <person name="Ferriera S."/>
            <person name="Johnson J."/>
            <person name="Kravitz S."/>
            <person name="Halpern A."/>
            <person name="Remington K."/>
            <person name="Beeson K."/>
            <person name="Tran B."/>
            <person name="Rogers Y.-H."/>
            <person name="Friedman R."/>
            <person name="Venter J.C."/>
        </authorList>
    </citation>
    <scope>NUCLEOTIDE SEQUENCE [LARGE SCALE GENOMIC DNA]</scope>
    <source>
        <strain evidence="4 5">DSM 3645</strain>
    </source>
</reference>
<name>A3ZXG1_9BACT</name>
<evidence type="ECO:0000313" key="5">
    <source>
        <dbReference type="Proteomes" id="UP000004358"/>
    </source>
</evidence>
<dbReference type="PRINTS" id="PR00146">
    <property type="entry name" value="DHPICSNTHASE"/>
</dbReference>
<gene>
    <name evidence="4" type="ORF">DSM3645_29656</name>
</gene>
<protein>
    <submittedName>
        <fullName evidence="4">Dihydrodipicolinate synthase</fullName>
    </submittedName>
</protein>
<accession>A3ZXG1</accession>
<dbReference type="InterPro" id="IPR002220">
    <property type="entry name" value="DapA-like"/>
</dbReference>
<dbReference type="PANTHER" id="PTHR42849:SF1">
    <property type="entry name" value="N-ACETYLNEURAMINATE LYASE"/>
    <property type="match status" value="1"/>
</dbReference>
<feature type="active site" description="Schiff-base intermediate with substrate" evidence="3">
    <location>
        <position position="162"/>
    </location>
</feature>
<dbReference type="SMART" id="SM01130">
    <property type="entry name" value="DHDPS"/>
    <property type="match status" value="1"/>
</dbReference>
<feature type="active site" description="Proton donor/acceptor" evidence="3">
    <location>
        <position position="134"/>
    </location>
</feature>
<dbReference type="AlphaFoldDB" id="A3ZXG1"/>
<dbReference type="SUPFAM" id="SSF51569">
    <property type="entry name" value="Aldolase"/>
    <property type="match status" value="1"/>
</dbReference>
<dbReference type="STRING" id="314230.DSM3645_29656"/>
<dbReference type="EMBL" id="AANZ01000018">
    <property type="protein sequence ID" value="EAQ78751.1"/>
    <property type="molecule type" value="Genomic_DNA"/>
</dbReference>
<sequence>MSATKFITALCTPLSDDDAIHVAGLEAHIEDQLDNGIDSLLVAGTMGFMQVLSMETYLQLVAESVRIGNERAELLVGVGDTGTSTTLARIRAVENLPVDGLVIVSPYFLKYTQAELIDYFTDLADASKKPLFLYDLPRLTGTKLEISTVLKLSEHPNIHGIKCSDDFAQSRPLLALQSDQFRVIIAQPTILDVLLKAGVREHLDGVFGFAPHWIRDMQTALGKRDWLAVTQIQNQFNELLAAMQSIDASIFSTTSELLNLRGIPGRMAPKPLRLLSPAEQERFRSLPIVQQALSSEAFACEAPR</sequence>
<organism evidence="4 5">
    <name type="scientific">Blastopirellula marina DSM 3645</name>
    <dbReference type="NCBI Taxonomy" id="314230"/>
    <lineage>
        <taxon>Bacteria</taxon>
        <taxon>Pseudomonadati</taxon>
        <taxon>Planctomycetota</taxon>
        <taxon>Planctomycetia</taxon>
        <taxon>Pirellulales</taxon>
        <taxon>Pirellulaceae</taxon>
        <taxon>Blastopirellula</taxon>
    </lineage>
</organism>
<dbReference type="Proteomes" id="UP000004358">
    <property type="component" value="Unassembled WGS sequence"/>
</dbReference>
<dbReference type="RefSeq" id="WP_002653913.1">
    <property type="nucleotide sequence ID" value="NZ_CH672376.1"/>
</dbReference>
<dbReference type="CDD" id="cd00408">
    <property type="entry name" value="DHDPS-like"/>
    <property type="match status" value="1"/>
</dbReference>
<dbReference type="GO" id="GO:0008747">
    <property type="term" value="F:N-acetylneuraminate lyase activity"/>
    <property type="evidence" value="ECO:0007669"/>
    <property type="project" value="TreeGrafter"/>
</dbReference>
<dbReference type="PANTHER" id="PTHR42849">
    <property type="entry name" value="N-ACETYLNEURAMINATE LYASE"/>
    <property type="match status" value="1"/>
</dbReference>
<dbReference type="Gene3D" id="3.20.20.70">
    <property type="entry name" value="Aldolase class I"/>
    <property type="match status" value="1"/>
</dbReference>
<dbReference type="GO" id="GO:0005829">
    <property type="term" value="C:cytosol"/>
    <property type="evidence" value="ECO:0007669"/>
    <property type="project" value="TreeGrafter"/>
</dbReference>
<evidence type="ECO:0000256" key="3">
    <source>
        <dbReference type="PIRSR" id="PIRSR001365-1"/>
    </source>
</evidence>
<evidence type="ECO:0000256" key="2">
    <source>
        <dbReference type="PIRNR" id="PIRNR001365"/>
    </source>
</evidence>
<dbReference type="PIRSF" id="PIRSF001365">
    <property type="entry name" value="DHDPS"/>
    <property type="match status" value="1"/>
</dbReference>
<proteinExistence type="inferred from homology"/>
<dbReference type="HOGENOM" id="CLU_049343_5_1_0"/>
<dbReference type="GO" id="GO:0019262">
    <property type="term" value="P:N-acetylneuraminate catabolic process"/>
    <property type="evidence" value="ECO:0007669"/>
    <property type="project" value="TreeGrafter"/>
</dbReference>
<keyword evidence="1 2" id="KW-0456">Lyase</keyword>
<comment type="caution">
    <text evidence="4">The sequence shown here is derived from an EMBL/GenBank/DDBJ whole genome shotgun (WGS) entry which is preliminary data.</text>
</comment>
<comment type="similarity">
    <text evidence="2">Belongs to the DapA family.</text>
</comment>
<dbReference type="OrthoDB" id="9782828at2"/>
<evidence type="ECO:0000313" key="4">
    <source>
        <dbReference type="EMBL" id="EAQ78751.1"/>
    </source>
</evidence>